<keyword evidence="3" id="KW-0804">Transcription</keyword>
<dbReference type="GO" id="GO:0003700">
    <property type="term" value="F:DNA-binding transcription factor activity"/>
    <property type="evidence" value="ECO:0007669"/>
    <property type="project" value="TreeGrafter"/>
</dbReference>
<dbReference type="Pfam" id="PF13545">
    <property type="entry name" value="HTH_Crp_2"/>
    <property type="match status" value="1"/>
</dbReference>
<dbReference type="Proteomes" id="UP000669887">
    <property type="component" value="Unassembled WGS sequence"/>
</dbReference>
<evidence type="ECO:0000259" key="5">
    <source>
        <dbReference type="PROSITE" id="PS51063"/>
    </source>
</evidence>
<dbReference type="InterPro" id="IPR012318">
    <property type="entry name" value="HTH_CRP"/>
</dbReference>
<dbReference type="Pfam" id="PF00027">
    <property type="entry name" value="cNMP_binding"/>
    <property type="match status" value="1"/>
</dbReference>
<dbReference type="InterPro" id="IPR018490">
    <property type="entry name" value="cNMP-bd_dom_sf"/>
</dbReference>
<evidence type="ECO:0000256" key="1">
    <source>
        <dbReference type="ARBA" id="ARBA00023015"/>
    </source>
</evidence>
<evidence type="ECO:0000313" key="9">
    <source>
        <dbReference type="Proteomes" id="UP000669887"/>
    </source>
</evidence>
<gene>
    <name evidence="7" type="ORF">GA0070562_2102</name>
    <name evidence="6" type="ORF">J5U46_02735</name>
</gene>
<comment type="caution">
    <text evidence="6">The sequence shown here is derived from an EMBL/GenBank/DDBJ whole genome shotgun (WGS) entry which is preliminary data.</text>
</comment>
<dbReference type="SUPFAM" id="SSF51206">
    <property type="entry name" value="cAMP-binding domain-like"/>
    <property type="match status" value="1"/>
</dbReference>
<dbReference type="InterPro" id="IPR050397">
    <property type="entry name" value="Env_Response_Regulators"/>
</dbReference>
<proteinExistence type="predicted"/>
<organism evidence="6 9">
    <name type="scientific">Micromonospora tulbaghiae</name>
    <dbReference type="NCBI Taxonomy" id="479978"/>
    <lineage>
        <taxon>Bacteria</taxon>
        <taxon>Bacillati</taxon>
        <taxon>Actinomycetota</taxon>
        <taxon>Actinomycetes</taxon>
        <taxon>Micromonosporales</taxon>
        <taxon>Micromonosporaceae</taxon>
        <taxon>Micromonospora</taxon>
    </lineage>
</organism>
<dbReference type="RefSeq" id="WP_208576406.1">
    <property type="nucleotide sequence ID" value="NZ_FMCQ01000002.1"/>
</dbReference>
<protein>
    <submittedName>
        <fullName evidence="6">Crp/Fnr family transcriptional regulator</fullName>
    </submittedName>
    <submittedName>
        <fullName evidence="7">cAMP-binding domain of CRP or a regulatory subunit of cAMP-dependent protein kinases</fullName>
    </submittedName>
</protein>
<dbReference type="Gene3D" id="1.10.10.10">
    <property type="entry name" value="Winged helix-like DNA-binding domain superfamily/Winged helix DNA-binding domain"/>
    <property type="match status" value="1"/>
</dbReference>
<dbReference type="GO" id="GO:0003677">
    <property type="term" value="F:DNA binding"/>
    <property type="evidence" value="ECO:0007669"/>
    <property type="project" value="UniProtKB-KW"/>
</dbReference>
<reference evidence="7 8" key="1">
    <citation type="submission" date="2016-06" db="EMBL/GenBank/DDBJ databases">
        <authorList>
            <person name="Varghese N."/>
            <person name="Submissions Spin"/>
        </authorList>
    </citation>
    <scope>NUCLEOTIDE SEQUENCE [LARGE SCALE GENOMIC DNA]</scope>
    <source>
        <strain evidence="7 8">DSM 45142</strain>
    </source>
</reference>
<dbReference type="EMBL" id="FMCQ01000002">
    <property type="protein sequence ID" value="SCE73340.1"/>
    <property type="molecule type" value="Genomic_DNA"/>
</dbReference>
<accession>A0AAW4JB16</accession>
<reference evidence="6" key="2">
    <citation type="submission" date="2021-03" db="EMBL/GenBank/DDBJ databases">
        <title>X isolated from Micromonospora tulbaghiae.</title>
        <authorList>
            <person name="Stennett H.L."/>
        </authorList>
    </citation>
    <scope>NUCLEOTIDE SEQUENCE</scope>
    <source>
        <strain evidence="6">28M1-20</strain>
    </source>
</reference>
<name>A0AAW4JB16_9ACTN</name>
<dbReference type="PROSITE" id="PS50042">
    <property type="entry name" value="CNMP_BINDING_3"/>
    <property type="match status" value="1"/>
</dbReference>
<evidence type="ECO:0000313" key="8">
    <source>
        <dbReference type="Proteomes" id="UP000199405"/>
    </source>
</evidence>
<dbReference type="PANTHER" id="PTHR24567:SF68">
    <property type="entry name" value="DNA-BINDING TRANSCRIPTIONAL DUAL REGULATOR CRP"/>
    <property type="match status" value="1"/>
</dbReference>
<keyword evidence="2" id="KW-0238">DNA-binding</keyword>
<dbReference type="SUPFAM" id="SSF46785">
    <property type="entry name" value="Winged helix' DNA-binding domain"/>
    <property type="match status" value="1"/>
</dbReference>
<dbReference type="Proteomes" id="UP000199405">
    <property type="component" value="Unassembled WGS sequence"/>
</dbReference>
<evidence type="ECO:0000313" key="7">
    <source>
        <dbReference type="EMBL" id="SCE73340.1"/>
    </source>
</evidence>
<sequence>MTAERHRTENQESRADQEGGCAMSRGLLSLGEQLRYLVQDRALSATTMRVPKHSHIYNCGERDGNIYLVESGQVRTVSLSRDGKRCLLSVYTDGDVFGELCILRENRIETATAMTPVALRRIPKTRLLEAVAEAGLQGAFIRHLTGRLSEQQQIITTLVTMDSEQRLATILLRLARKLGKRQGEYLCIVERISQEELAWMVGTTRSRVGYFLKRFHDAGFVRRTRESYLLVHEELLTGYVQKLM</sequence>
<dbReference type="InterPro" id="IPR036390">
    <property type="entry name" value="WH_DNA-bd_sf"/>
</dbReference>
<feature type="domain" description="HTH crp-type" evidence="5">
    <location>
        <begin position="161"/>
        <end position="234"/>
    </location>
</feature>
<dbReference type="CDD" id="cd00038">
    <property type="entry name" value="CAP_ED"/>
    <property type="match status" value="1"/>
</dbReference>
<evidence type="ECO:0000256" key="3">
    <source>
        <dbReference type="ARBA" id="ARBA00023163"/>
    </source>
</evidence>
<dbReference type="GeneID" id="93468891"/>
<dbReference type="InterPro" id="IPR014710">
    <property type="entry name" value="RmlC-like_jellyroll"/>
</dbReference>
<dbReference type="InterPro" id="IPR036388">
    <property type="entry name" value="WH-like_DNA-bd_sf"/>
</dbReference>
<dbReference type="InterPro" id="IPR000595">
    <property type="entry name" value="cNMP-bd_dom"/>
</dbReference>
<dbReference type="EMBL" id="JAGFVQ010000003">
    <property type="protein sequence ID" value="MBO4139072.1"/>
    <property type="molecule type" value="Genomic_DNA"/>
</dbReference>
<evidence type="ECO:0000256" key="2">
    <source>
        <dbReference type="ARBA" id="ARBA00023125"/>
    </source>
</evidence>
<evidence type="ECO:0000313" key="6">
    <source>
        <dbReference type="EMBL" id="MBO4139072.1"/>
    </source>
</evidence>
<dbReference type="PANTHER" id="PTHR24567">
    <property type="entry name" value="CRP FAMILY TRANSCRIPTIONAL REGULATORY PROTEIN"/>
    <property type="match status" value="1"/>
</dbReference>
<dbReference type="Gene3D" id="2.60.120.10">
    <property type="entry name" value="Jelly Rolls"/>
    <property type="match status" value="1"/>
</dbReference>
<feature type="domain" description="Cyclic nucleotide-binding" evidence="4">
    <location>
        <begin position="26"/>
        <end position="115"/>
    </location>
</feature>
<dbReference type="SMART" id="SM00100">
    <property type="entry name" value="cNMP"/>
    <property type="match status" value="1"/>
</dbReference>
<dbReference type="GO" id="GO:0005829">
    <property type="term" value="C:cytosol"/>
    <property type="evidence" value="ECO:0007669"/>
    <property type="project" value="TreeGrafter"/>
</dbReference>
<dbReference type="PROSITE" id="PS51063">
    <property type="entry name" value="HTH_CRP_2"/>
    <property type="match status" value="1"/>
</dbReference>
<evidence type="ECO:0000259" key="4">
    <source>
        <dbReference type="PROSITE" id="PS50042"/>
    </source>
</evidence>
<dbReference type="AlphaFoldDB" id="A0AAW4JB16"/>
<keyword evidence="8" id="KW-1185">Reference proteome</keyword>
<keyword evidence="1" id="KW-0805">Transcription regulation</keyword>